<evidence type="ECO:0000313" key="1">
    <source>
        <dbReference type="EMBL" id="WZB90404.1"/>
    </source>
</evidence>
<gene>
    <name evidence="1" type="ORF">WJM97_23430</name>
</gene>
<dbReference type="Proteomes" id="UP001483337">
    <property type="component" value="Plasmid unnamed"/>
</dbReference>
<sequence length="189" mass="22148">MQLQVQLIRGEDSTLVNAYLVELAQKHVDYYLLLWKSQLNLYTQADKFWDWEFKLRFIASSSNREGYAIECEGETQGLMLMETQMHGSRITEGRRLVYIDGIATAPWNRKDVQRPPRYKGVGSAFLLFARTRSLELGYEGRVGLHSLPGTEKFYDNQRMLDLGQDEDYDNLVYFEYGVWRSYNKSSEDK</sequence>
<keyword evidence="1" id="KW-0614">Plasmid</keyword>
<proteinExistence type="predicted"/>
<protein>
    <submittedName>
        <fullName evidence="1">GNAT family N-acetyltransferase</fullName>
    </submittedName>
</protein>
<dbReference type="RefSeq" id="WP_353933300.1">
    <property type="nucleotide sequence ID" value="NZ_CP150887.1"/>
</dbReference>
<dbReference type="EMBL" id="CP150887">
    <property type="protein sequence ID" value="WZB90404.1"/>
    <property type="molecule type" value="Genomic_DNA"/>
</dbReference>
<keyword evidence="2" id="KW-1185">Reference proteome</keyword>
<organism evidence="1 2">
    <name type="scientific">Okeanomitos corallinicola TIOX110</name>
    <dbReference type="NCBI Taxonomy" id="3133117"/>
    <lineage>
        <taxon>Bacteria</taxon>
        <taxon>Bacillati</taxon>
        <taxon>Cyanobacteriota</taxon>
        <taxon>Cyanophyceae</taxon>
        <taxon>Nostocales</taxon>
        <taxon>Aphanizomenonaceae</taxon>
        <taxon>Okeanomitos</taxon>
    </lineage>
</organism>
<reference evidence="1 2" key="1">
    <citation type="submission" date="2024-04" db="EMBL/GenBank/DDBJ databases">
        <title>Okeanomitos corallinicola gen. &amp; sp. nov. (Nostocales, Cyanobacteria), a new toxic marine heterocyst-forming cyanobacterium from a coral reef.</title>
        <authorList>
            <person name="Li H."/>
            <person name="Li R."/>
            <person name="Kang J."/>
            <person name="Hii K.S."/>
            <person name="Mohamed H.F."/>
            <person name="Xu X."/>
            <person name="Luo Z."/>
        </authorList>
    </citation>
    <scope>NUCLEOTIDE SEQUENCE [LARGE SCALE GENOMIC DNA]</scope>
    <source>
        <strain evidence="1 2">TIOX110</strain>
        <plasmid evidence="1 2">unnamed</plasmid>
    </source>
</reference>
<name>A0ABZ2UYK0_9CYAN</name>
<evidence type="ECO:0000313" key="2">
    <source>
        <dbReference type="Proteomes" id="UP001483337"/>
    </source>
</evidence>
<geneLocation type="plasmid" evidence="1 2">
    <name>unnamed</name>
</geneLocation>
<accession>A0ABZ2UYK0</accession>